<dbReference type="EMBL" id="CM042885">
    <property type="protein sequence ID" value="KAI4366229.1"/>
    <property type="molecule type" value="Genomic_DNA"/>
</dbReference>
<reference evidence="2" key="1">
    <citation type="journal article" date="2023" name="Front. Plant Sci.">
        <title>Chromosomal-level genome assembly of Melastoma candidum provides insights into trichome evolution.</title>
        <authorList>
            <person name="Zhong Y."/>
            <person name="Wu W."/>
            <person name="Sun C."/>
            <person name="Zou P."/>
            <person name="Liu Y."/>
            <person name="Dai S."/>
            <person name="Zhou R."/>
        </authorList>
    </citation>
    <scope>NUCLEOTIDE SEQUENCE [LARGE SCALE GENOMIC DNA]</scope>
</reference>
<dbReference type="Proteomes" id="UP001057402">
    <property type="component" value="Chromosome 6"/>
</dbReference>
<keyword evidence="2" id="KW-1185">Reference proteome</keyword>
<organism evidence="1 2">
    <name type="scientific">Melastoma candidum</name>
    <dbReference type="NCBI Taxonomy" id="119954"/>
    <lineage>
        <taxon>Eukaryota</taxon>
        <taxon>Viridiplantae</taxon>
        <taxon>Streptophyta</taxon>
        <taxon>Embryophyta</taxon>
        <taxon>Tracheophyta</taxon>
        <taxon>Spermatophyta</taxon>
        <taxon>Magnoliopsida</taxon>
        <taxon>eudicotyledons</taxon>
        <taxon>Gunneridae</taxon>
        <taxon>Pentapetalae</taxon>
        <taxon>rosids</taxon>
        <taxon>malvids</taxon>
        <taxon>Myrtales</taxon>
        <taxon>Melastomataceae</taxon>
        <taxon>Melastomatoideae</taxon>
        <taxon>Melastomateae</taxon>
        <taxon>Melastoma</taxon>
    </lineage>
</organism>
<evidence type="ECO:0000313" key="1">
    <source>
        <dbReference type="EMBL" id="KAI4366229.1"/>
    </source>
</evidence>
<sequence length="551" mass="60636">MDSPEEYSAIESVEENSLEIEGVHLDNDVRGNGYCGNLNVVASPCDVLGEGGEIGLPGESPPSTAQCVDRSTPPMTKGYGLKKWRRIRRDVVKEVHMSLDASKVLKRGFYGAMNGAKPSLAPLEVGNDNEASVGSMSSVRDLSNVGVDVFASPFGLDINFAAEADSDNSKDESSKLSTAASAPKTRHVSPAALGYARDRIRVKNLSGKGVGQSGKAHVESSKKQREERVKIQKENSHSSVESHLRSSNAFFMQGAFSTAGNGMRSGKSTTYYHSGNSDDPHQSGQFSEDGSADYPKEIHNVDSISQDGSAAWEAEEEKDGHHPSSAERDPLDQSLQALKSVQEALEKEVEKFCEIAKEPVVLIDEKQISNPMDYMRYLEVALEEARMTLRARESRIYELEASLSNPKSPKEESASNSDLLTNIPMDELESAFKQRIEAEIEYLSIVRTIQKLSVDIQSQLLLLTEQEAAREPKTVLDRLTETETRAAMLGKRAEELEKASEDIIEAEEVLKLQKITCKAATWLFLQLLLLILVVWFLVSRLMPLDNIVIPT</sequence>
<accession>A0ACB9QM57</accession>
<protein>
    <submittedName>
        <fullName evidence="1">Uncharacterized protein</fullName>
    </submittedName>
</protein>
<proteinExistence type="predicted"/>
<gene>
    <name evidence="1" type="ORF">MLD38_022129</name>
</gene>
<name>A0ACB9QM57_9MYRT</name>
<comment type="caution">
    <text evidence="1">The sequence shown here is derived from an EMBL/GenBank/DDBJ whole genome shotgun (WGS) entry which is preliminary data.</text>
</comment>
<evidence type="ECO:0000313" key="2">
    <source>
        <dbReference type="Proteomes" id="UP001057402"/>
    </source>
</evidence>